<evidence type="ECO:0000256" key="4">
    <source>
        <dbReference type="PROSITE-ProRule" id="PRU00335"/>
    </source>
</evidence>
<sequence length="230" mass="25102">MVWRVGAQTGSSRRERLRAALVADVHAQAYRQIADDSLAAVSMTGIAQNLGLSPAALYRYFPSREELIRALIAESFEASASLTERTLADTAGLEPGLRLRRLLVVTRNWAVDHPIQYRIIQGILGDNRISEADAIVSPERRPFHAICLLVAELPRPEALADALPAAVQGHPGEVMLHALTIWTRLSGVISLELNGVLERMGVDADRFFEAEVDQLLPRTGTDLEPGAANP</sequence>
<dbReference type="PROSITE" id="PS50977">
    <property type="entry name" value="HTH_TETR_2"/>
    <property type="match status" value="1"/>
</dbReference>
<dbReference type="PANTHER" id="PTHR30055">
    <property type="entry name" value="HTH-TYPE TRANSCRIPTIONAL REGULATOR RUTR"/>
    <property type="match status" value="1"/>
</dbReference>
<keyword evidence="2 4" id="KW-0238">DNA-binding</keyword>
<dbReference type="InterPro" id="IPR001647">
    <property type="entry name" value="HTH_TetR"/>
</dbReference>
<dbReference type="Pfam" id="PF13305">
    <property type="entry name" value="TetR_C_33"/>
    <property type="match status" value="1"/>
</dbReference>
<dbReference type="GO" id="GO:0003700">
    <property type="term" value="F:DNA-binding transcription factor activity"/>
    <property type="evidence" value="ECO:0007669"/>
    <property type="project" value="TreeGrafter"/>
</dbReference>
<feature type="domain" description="HTH tetR-type" evidence="5">
    <location>
        <begin position="19"/>
        <end position="79"/>
    </location>
</feature>
<dbReference type="SUPFAM" id="SSF46689">
    <property type="entry name" value="Homeodomain-like"/>
    <property type="match status" value="1"/>
</dbReference>
<dbReference type="SUPFAM" id="SSF48498">
    <property type="entry name" value="Tetracyclin repressor-like, C-terminal domain"/>
    <property type="match status" value="1"/>
</dbReference>
<evidence type="ECO:0000313" key="6">
    <source>
        <dbReference type="EMBL" id="SEF38060.1"/>
    </source>
</evidence>
<name>A0A1H5RID7_9PSEU</name>
<dbReference type="Proteomes" id="UP000198878">
    <property type="component" value="Unassembled WGS sequence"/>
</dbReference>
<evidence type="ECO:0000259" key="5">
    <source>
        <dbReference type="PROSITE" id="PS50977"/>
    </source>
</evidence>
<proteinExistence type="predicted"/>
<organism evidence="6 7">
    <name type="scientific">Amycolatopsis pretoriensis</name>
    <dbReference type="NCBI Taxonomy" id="218821"/>
    <lineage>
        <taxon>Bacteria</taxon>
        <taxon>Bacillati</taxon>
        <taxon>Actinomycetota</taxon>
        <taxon>Actinomycetes</taxon>
        <taxon>Pseudonocardiales</taxon>
        <taxon>Pseudonocardiaceae</taxon>
        <taxon>Amycolatopsis</taxon>
    </lineage>
</organism>
<dbReference type="InterPro" id="IPR050109">
    <property type="entry name" value="HTH-type_TetR-like_transc_reg"/>
</dbReference>
<dbReference type="GO" id="GO:0000976">
    <property type="term" value="F:transcription cis-regulatory region binding"/>
    <property type="evidence" value="ECO:0007669"/>
    <property type="project" value="TreeGrafter"/>
</dbReference>
<feature type="DNA-binding region" description="H-T-H motif" evidence="4">
    <location>
        <begin position="42"/>
        <end position="61"/>
    </location>
</feature>
<keyword evidence="1" id="KW-0805">Transcription regulation</keyword>
<evidence type="ECO:0000256" key="2">
    <source>
        <dbReference type="ARBA" id="ARBA00023125"/>
    </source>
</evidence>
<accession>A0A1H5RID7</accession>
<evidence type="ECO:0000256" key="1">
    <source>
        <dbReference type="ARBA" id="ARBA00023015"/>
    </source>
</evidence>
<evidence type="ECO:0000256" key="3">
    <source>
        <dbReference type="ARBA" id="ARBA00023163"/>
    </source>
</evidence>
<dbReference type="InterPro" id="IPR025996">
    <property type="entry name" value="MT1864/Rv1816-like_C"/>
</dbReference>
<dbReference type="PANTHER" id="PTHR30055:SF234">
    <property type="entry name" value="HTH-TYPE TRANSCRIPTIONAL REGULATOR BETI"/>
    <property type="match status" value="1"/>
</dbReference>
<dbReference type="InterPro" id="IPR009057">
    <property type="entry name" value="Homeodomain-like_sf"/>
</dbReference>
<protein>
    <submittedName>
        <fullName evidence="6">DNA-binding transcriptional regulator, AcrR family</fullName>
    </submittedName>
</protein>
<keyword evidence="3" id="KW-0804">Transcription</keyword>
<dbReference type="Pfam" id="PF00440">
    <property type="entry name" value="TetR_N"/>
    <property type="match status" value="1"/>
</dbReference>
<dbReference type="Gene3D" id="1.10.357.10">
    <property type="entry name" value="Tetracycline Repressor, domain 2"/>
    <property type="match status" value="1"/>
</dbReference>
<evidence type="ECO:0000313" key="7">
    <source>
        <dbReference type="Proteomes" id="UP000198878"/>
    </source>
</evidence>
<keyword evidence="7" id="KW-1185">Reference proteome</keyword>
<dbReference type="EMBL" id="FNUJ01000018">
    <property type="protein sequence ID" value="SEF38060.1"/>
    <property type="molecule type" value="Genomic_DNA"/>
</dbReference>
<dbReference type="AlphaFoldDB" id="A0A1H5RID7"/>
<reference evidence="7" key="1">
    <citation type="submission" date="2016-10" db="EMBL/GenBank/DDBJ databases">
        <authorList>
            <person name="Varghese N."/>
            <person name="Submissions S."/>
        </authorList>
    </citation>
    <scope>NUCLEOTIDE SEQUENCE [LARGE SCALE GENOMIC DNA]</scope>
    <source>
        <strain evidence="7">DSM 44654</strain>
    </source>
</reference>
<gene>
    <name evidence="6" type="ORF">SAMN05421837_11811</name>
</gene>
<dbReference type="InterPro" id="IPR036271">
    <property type="entry name" value="Tet_transcr_reg_TetR-rel_C_sf"/>
</dbReference>